<keyword evidence="18" id="KW-1185">Reference proteome</keyword>
<gene>
    <name evidence="17" type="ORF">ABNW52_13560</name>
</gene>
<dbReference type="SUPFAM" id="SSF55120">
    <property type="entry name" value="Pseudouridine synthase"/>
    <property type="match status" value="1"/>
</dbReference>
<dbReference type="RefSeq" id="WP_349588788.1">
    <property type="nucleotide sequence ID" value="NZ_JBEFLD010000007.1"/>
</dbReference>
<evidence type="ECO:0000256" key="2">
    <source>
        <dbReference type="ARBA" id="ARBA00022552"/>
    </source>
</evidence>
<evidence type="ECO:0000256" key="9">
    <source>
        <dbReference type="ARBA" id="ARBA00038945"/>
    </source>
</evidence>
<evidence type="ECO:0000256" key="6">
    <source>
        <dbReference type="ARBA" id="ARBA00036916"/>
    </source>
</evidence>
<evidence type="ECO:0000256" key="1">
    <source>
        <dbReference type="ARBA" id="ARBA00010876"/>
    </source>
</evidence>
<evidence type="ECO:0000256" key="15">
    <source>
        <dbReference type="ARBA" id="ARBA00043143"/>
    </source>
</evidence>
<evidence type="ECO:0000256" key="10">
    <source>
        <dbReference type="ARBA" id="ARBA00039988"/>
    </source>
</evidence>
<keyword evidence="3" id="KW-0819">tRNA processing</keyword>
<evidence type="ECO:0000256" key="8">
    <source>
        <dbReference type="ARBA" id="ARBA00038944"/>
    </source>
</evidence>
<dbReference type="Gene3D" id="3.30.2350.10">
    <property type="entry name" value="Pseudouridine synthase"/>
    <property type="match status" value="1"/>
</dbReference>
<evidence type="ECO:0000256" key="4">
    <source>
        <dbReference type="ARBA" id="ARBA00023235"/>
    </source>
</evidence>
<evidence type="ECO:0000256" key="7">
    <source>
        <dbReference type="ARBA" id="ARBA00037305"/>
    </source>
</evidence>
<dbReference type="PANTHER" id="PTHR21600:SF91">
    <property type="entry name" value="DUAL-SPECIFICITY RNA PSEUDOURIDINE SYNTHASE RLUA"/>
    <property type="match status" value="1"/>
</dbReference>
<evidence type="ECO:0000256" key="12">
    <source>
        <dbReference type="ARBA" id="ARBA00042372"/>
    </source>
</evidence>
<dbReference type="CDD" id="cd02869">
    <property type="entry name" value="PseudoU_synth_RluA_like"/>
    <property type="match status" value="1"/>
</dbReference>
<organism evidence="17 18">
    <name type="scientific">Vogesella oryzagri</name>
    <dbReference type="NCBI Taxonomy" id="3160864"/>
    <lineage>
        <taxon>Bacteria</taxon>
        <taxon>Pseudomonadati</taxon>
        <taxon>Pseudomonadota</taxon>
        <taxon>Betaproteobacteria</taxon>
        <taxon>Neisseriales</taxon>
        <taxon>Chromobacteriaceae</taxon>
        <taxon>Vogesella</taxon>
    </lineage>
</organism>
<dbReference type="EMBL" id="JBEFLD010000007">
    <property type="protein sequence ID" value="MEQ6291640.1"/>
    <property type="molecule type" value="Genomic_DNA"/>
</dbReference>
<dbReference type="PROSITE" id="PS01129">
    <property type="entry name" value="PSI_RLU"/>
    <property type="match status" value="1"/>
</dbReference>
<comment type="function">
    <text evidence="7">Dual specificity enzyme that catalyzes the synthesis of pseudouridine from uracil-746 in 23S ribosomal RNA and from uracil-32 in the anticodon stem and loop of transfer RNAs.</text>
</comment>
<evidence type="ECO:0000256" key="13">
    <source>
        <dbReference type="ARBA" id="ARBA00042844"/>
    </source>
</evidence>
<name>A0ABV1M8E6_9NEIS</name>
<dbReference type="EC" id="5.4.99.28" evidence="8"/>
<evidence type="ECO:0000256" key="14">
    <source>
        <dbReference type="ARBA" id="ARBA00042883"/>
    </source>
</evidence>
<dbReference type="PANTHER" id="PTHR21600">
    <property type="entry name" value="MITOCHONDRIAL RNA PSEUDOURIDINE SYNTHASE"/>
    <property type="match status" value="1"/>
</dbReference>
<sequence length="222" mass="24217">MSLHTLDHYTPPPDEGLSLLYADEALLAVDKPAGLLSVPGRGAAFADCLIARVQRQYPEALIVHRLDMATSGILLLARGAAMQRTLSLLFASRVVRKCYSAVLAGRLQGEGRIMLPLGRDWPNRPRQRVDLLAGKSAHTDWQAQDYDRDADCSRVLLWPHTGRTHQLRVHMQALGHPILGDGLYAPAESLAAAPRLLLHASRLQLPHPLTGAALDIACPAPF</sequence>
<comment type="caution">
    <text evidence="17">The sequence shown here is derived from an EMBL/GenBank/DDBJ whole genome shotgun (WGS) entry which is preliminary data.</text>
</comment>
<dbReference type="InterPro" id="IPR006145">
    <property type="entry name" value="PsdUridine_synth_RsuA/RluA"/>
</dbReference>
<keyword evidence="2" id="KW-0698">rRNA processing</keyword>
<dbReference type="InterPro" id="IPR050188">
    <property type="entry name" value="RluA_PseudoU_synthase"/>
</dbReference>
<feature type="domain" description="Pseudouridine synthase RsuA/RluA-like" evidence="16">
    <location>
        <begin position="26"/>
        <end position="173"/>
    </location>
</feature>
<reference evidence="17" key="1">
    <citation type="submission" date="2024-06" db="EMBL/GenBank/DDBJ databases">
        <title>Genome sequence of Vogesella sp. MAHUQ-64.</title>
        <authorList>
            <person name="Huq M.A."/>
        </authorList>
    </citation>
    <scope>NUCLEOTIDE SEQUENCE</scope>
    <source>
        <strain evidence="17">MAHUQ-64</strain>
    </source>
</reference>
<dbReference type="InterPro" id="IPR020103">
    <property type="entry name" value="PsdUridine_synth_cat_dom_sf"/>
</dbReference>
<comment type="similarity">
    <text evidence="1">Belongs to the pseudouridine synthase RluA family.</text>
</comment>
<proteinExistence type="inferred from homology"/>
<dbReference type="InterPro" id="IPR006224">
    <property type="entry name" value="PsdUridine_synth_RluA-like_CS"/>
</dbReference>
<evidence type="ECO:0000256" key="11">
    <source>
        <dbReference type="ARBA" id="ARBA00041266"/>
    </source>
</evidence>
<protein>
    <recommendedName>
        <fullName evidence="10">Dual-specificity RNA pseudouridine synthase RluA</fullName>
        <ecNumber evidence="8">5.4.99.28</ecNumber>
        <ecNumber evidence="9">5.4.99.29</ecNumber>
    </recommendedName>
    <alternativeName>
        <fullName evidence="11">23S rRNA pseudouridine(746) synthase</fullName>
    </alternativeName>
    <alternativeName>
        <fullName evidence="14">Ribosomal large subunit pseudouridine synthase A</fullName>
    </alternativeName>
    <alternativeName>
        <fullName evidence="13">rRNA pseudouridylate synthase A</fullName>
    </alternativeName>
    <alternativeName>
        <fullName evidence="15">rRNA-uridine isomerase A</fullName>
    </alternativeName>
    <alternativeName>
        <fullName evidence="12">tRNA pseudouridine(32) synthase</fullName>
    </alternativeName>
</protein>
<evidence type="ECO:0000313" key="18">
    <source>
        <dbReference type="Proteomes" id="UP001433638"/>
    </source>
</evidence>
<evidence type="ECO:0000313" key="17">
    <source>
        <dbReference type="EMBL" id="MEQ6291640.1"/>
    </source>
</evidence>
<dbReference type="EC" id="5.4.99.29" evidence="9"/>
<accession>A0ABV1M8E6</accession>
<dbReference type="Pfam" id="PF00849">
    <property type="entry name" value="PseudoU_synth_2"/>
    <property type="match status" value="1"/>
</dbReference>
<comment type="catalytic activity">
    <reaction evidence="6">
        <text>uridine(746) in 23S rRNA = pseudouridine(746) in 23S rRNA</text>
        <dbReference type="Rhea" id="RHEA:42548"/>
        <dbReference type="Rhea" id="RHEA-COMP:10109"/>
        <dbReference type="Rhea" id="RHEA-COMP:10110"/>
        <dbReference type="ChEBI" id="CHEBI:65314"/>
        <dbReference type="ChEBI" id="CHEBI:65315"/>
        <dbReference type="EC" id="5.4.99.29"/>
    </reaction>
</comment>
<dbReference type="Proteomes" id="UP001433638">
    <property type="component" value="Unassembled WGS sequence"/>
</dbReference>
<comment type="catalytic activity">
    <reaction evidence="5">
        <text>uridine(32) in tRNA = pseudouridine(32) in tRNA</text>
        <dbReference type="Rhea" id="RHEA:42544"/>
        <dbReference type="Rhea" id="RHEA-COMP:10107"/>
        <dbReference type="Rhea" id="RHEA-COMP:10108"/>
        <dbReference type="ChEBI" id="CHEBI:65314"/>
        <dbReference type="ChEBI" id="CHEBI:65315"/>
        <dbReference type="EC" id="5.4.99.28"/>
    </reaction>
</comment>
<evidence type="ECO:0000256" key="5">
    <source>
        <dbReference type="ARBA" id="ARBA00036184"/>
    </source>
</evidence>
<evidence type="ECO:0000259" key="16">
    <source>
        <dbReference type="Pfam" id="PF00849"/>
    </source>
</evidence>
<keyword evidence="4" id="KW-0413">Isomerase</keyword>
<evidence type="ECO:0000256" key="3">
    <source>
        <dbReference type="ARBA" id="ARBA00022694"/>
    </source>
</evidence>